<dbReference type="Pfam" id="PF13805">
    <property type="entry name" value="Pil1"/>
    <property type="match status" value="1"/>
</dbReference>
<dbReference type="InterPro" id="IPR027267">
    <property type="entry name" value="AH/BAR_dom_sf"/>
</dbReference>
<organism evidence="3 4">
    <name type="scientific">Piloderma croceum (strain F 1598)</name>
    <dbReference type="NCBI Taxonomy" id="765440"/>
    <lineage>
        <taxon>Eukaryota</taxon>
        <taxon>Fungi</taxon>
        <taxon>Dikarya</taxon>
        <taxon>Basidiomycota</taxon>
        <taxon>Agaricomycotina</taxon>
        <taxon>Agaricomycetes</taxon>
        <taxon>Agaricomycetidae</taxon>
        <taxon>Atheliales</taxon>
        <taxon>Atheliaceae</taxon>
        <taxon>Piloderma</taxon>
    </lineage>
</organism>
<dbReference type="Gene3D" id="1.20.1270.60">
    <property type="entry name" value="Arfaptin homology (AH) domain/BAR domain"/>
    <property type="match status" value="1"/>
</dbReference>
<dbReference type="AlphaFoldDB" id="A0A0C3FJZ2"/>
<dbReference type="GO" id="GO:0005886">
    <property type="term" value="C:plasma membrane"/>
    <property type="evidence" value="ECO:0007669"/>
    <property type="project" value="TreeGrafter"/>
</dbReference>
<dbReference type="GO" id="GO:0006897">
    <property type="term" value="P:endocytosis"/>
    <property type="evidence" value="ECO:0007669"/>
    <property type="project" value="TreeGrafter"/>
</dbReference>
<dbReference type="STRING" id="765440.A0A0C3FJZ2"/>
<evidence type="ECO:0000313" key="4">
    <source>
        <dbReference type="Proteomes" id="UP000054166"/>
    </source>
</evidence>
<accession>A0A0C3FJZ2</accession>
<feature type="compositionally biased region" description="Low complexity" evidence="2">
    <location>
        <begin position="443"/>
        <end position="453"/>
    </location>
</feature>
<dbReference type="EMBL" id="KN833005">
    <property type="protein sequence ID" value="KIM80209.1"/>
    <property type="molecule type" value="Genomic_DNA"/>
</dbReference>
<evidence type="ECO:0000256" key="1">
    <source>
        <dbReference type="SAM" id="Coils"/>
    </source>
</evidence>
<evidence type="ECO:0000313" key="3">
    <source>
        <dbReference type="EMBL" id="KIM80209.1"/>
    </source>
</evidence>
<dbReference type="InterPro" id="IPR028245">
    <property type="entry name" value="PIL1/LSP1"/>
</dbReference>
<dbReference type="InParanoid" id="A0A0C3FJZ2"/>
<feature type="region of interest" description="Disordered" evidence="2">
    <location>
        <begin position="626"/>
        <end position="864"/>
    </location>
</feature>
<feature type="compositionally biased region" description="Basic and acidic residues" evidence="2">
    <location>
        <begin position="490"/>
        <end position="501"/>
    </location>
</feature>
<feature type="coiled-coil region" evidence="1">
    <location>
        <begin position="108"/>
        <end position="166"/>
    </location>
</feature>
<dbReference type="GO" id="GO:0008289">
    <property type="term" value="F:lipid binding"/>
    <property type="evidence" value="ECO:0007669"/>
    <property type="project" value="TreeGrafter"/>
</dbReference>
<keyword evidence="1" id="KW-0175">Coiled coil</keyword>
<dbReference type="Proteomes" id="UP000054166">
    <property type="component" value="Unassembled WGS sequence"/>
</dbReference>
<feature type="compositionally biased region" description="Polar residues" evidence="2">
    <location>
        <begin position="647"/>
        <end position="661"/>
    </location>
</feature>
<dbReference type="GO" id="GO:0070941">
    <property type="term" value="P:eisosome assembly"/>
    <property type="evidence" value="ECO:0007669"/>
    <property type="project" value="TreeGrafter"/>
</dbReference>
<keyword evidence="4" id="KW-1185">Reference proteome</keyword>
<feature type="region of interest" description="Disordered" evidence="2">
    <location>
        <begin position="425"/>
        <end position="610"/>
    </location>
</feature>
<dbReference type="PANTHER" id="PTHR31962:SF6">
    <property type="entry name" value="EISOSOME COMPONENT PIL1-DOMAIN-CONTAINING PROTEIN"/>
    <property type="match status" value="1"/>
</dbReference>
<feature type="compositionally biased region" description="Polar residues" evidence="2">
    <location>
        <begin position="738"/>
        <end position="754"/>
    </location>
</feature>
<protein>
    <recommendedName>
        <fullName evidence="5">Eisosome component PIL1-domain-containing protein</fullName>
    </recommendedName>
</protein>
<feature type="compositionally biased region" description="Polar residues" evidence="2">
    <location>
        <begin position="672"/>
        <end position="684"/>
    </location>
</feature>
<feature type="region of interest" description="Disordered" evidence="2">
    <location>
        <begin position="386"/>
        <end position="409"/>
    </location>
</feature>
<evidence type="ECO:0008006" key="5">
    <source>
        <dbReference type="Google" id="ProtNLM"/>
    </source>
</evidence>
<sequence length="928" mass="99490">MFKNAATKIAHNSTIPSIGGNKDLRPLQDLITAEKSVLVSLRRLSSDFTKASEALRGWGMGEGDDLGDTLSASTVILALFADALAQYATHEQSVRDHMKAIRTREEGLDALRRRRKNIAAKADSAEKKLNKMSPEHKQLALQTDLLHRLRDEIRQLDTEIMTEEARLGDFKRSATRSLMGLKFGGLQELSAKGTIVGGFGKQIIAEIPEDGKFSDSILNIRMLNSFSTVTQPGLPRNFYNGHGKTESCIGEAERSVGEVIFSGITNREDPLSFRPPDFPPGPSLMPTGPMNPGDISPSRSNSYRSAPQFDPYNDSSMQNTNTSQPGMYDPGQPSPIQVFPSSSYQSHTYDRSVDDFGVGSSPSAPLSPRFGAGPGGGKFATFPVKAVNRPGPNFRDDTTPSLGPRINRAPSLSFSSQVEQALVNAPTTSSFNPPKRGGTGFDDPVPVYEVVPSPTYPTPPGPPPGAAADPPPAHLDGTMVNPWSEEPETEENHNNHGEHETPPGTSGDEAGDVHLAYMSSASDISHRPTNRRVRFGVVNDVDQEIEERRRQSEDESGHDDLATITSMDGPDEARTPTAMDPVPTPSPPSDQRSRRVPVPVVDDLTEESSLNAAAAREVSREMDALTFNPPPVERENSPLLPPAPLFAQNSATVRANFNTDSPVPVTGPSVPDKTSISADRSASPLQIPLQHTVPPPHINLPNRSASSFSSTNTGSPYRTPLESPLRTPSESPPRPSTLGSTSPDTGPTNKTSLSPPLPPGARTISAAAFKRQSPRMSIDMSTPPLGSVGPADTTPLAFKKRALPSSPYPQRLQTQPALREPPKTNVRGSAAPAPAPPPAPLPSPPTDVHRRIPSTVPQNASSFDDYDQFDYITAYVNTMGPEPDDGSPTQADYGRLEPSKINGAGESSTSSGYGQGRFATSLDSEGLR</sequence>
<name>A0A0C3FJZ2_PILCF</name>
<feature type="compositionally biased region" description="Polar residues" evidence="2">
    <location>
        <begin position="313"/>
        <end position="325"/>
    </location>
</feature>
<dbReference type="PANTHER" id="PTHR31962">
    <property type="entry name" value="SPHINGOLIPID LONG CHAIN BASE-RESPONSIVE PROTEIN PIL1"/>
    <property type="match status" value="1"/>
</dbReference>
<reference evidence="4" key="2">
    <citation type="submission" date="2015-01" db="EMBL/GenBank/DDBJ databases">
        <title>Evolutionary Origins and Diversification of the Mycorrhizal Mutualists.</title>
        <authorList>
            <consortium name="DOE Joint Genome Institute"/>
            <consortium name="Mycorrhizal Genomics Consortium"/>
            <person name="Kohler A."/>
            <person name="Kuo A."/>
            <person name="Nagy L.G."/>
            <person name="Floudas D."/>
            <person name="Copeland A."/>
            <person name="Barry K.W."/>
            <person name="Cichocki N."/>
            <person name="Veneault-Fourrey C."/>
            <person name="LaButti K."/>
            <person name="Lindquist E.A."/>
            <person name="Lipzen A."/>
            <person name="Lundell T."/>
            <person name="Morin E."/>
            <person name="Murat C."/>
            <person name="Riley R."/>
            <person name="Ohm R."/>
            <person name="Sun H."/>
            <person name="Tunlid A."/>
            <person name="Henrissat B."/>
            <person name="Grigoriev I.V."/>
            <person name="Hibbett D.S."/>
            <person name="Martin F."/>
        </authorList>
    </citation>
    <scope>NUCLEOTIDE SEQUENCE [LARGE SCALE GENOMIC DNA]</scope>
    <source>
        <strain evidence="4">F 1598</strain>
    </source>
</reference>
<proteinExistence type="predicted"/>
<feature type="compositionally biased region" description="Basic and acidic residues" evidence="2">
    <location>
        <begin position="546"/>
        <end position="561"/>
    </location>
</feature>
<feature type="compositionally biased region" description="Pro residues" evidence="2">
    <location>
        <begin position="454"/>
        <end position="473"/>
    </location>
</feature>
<gene>
    <name evidence="3" type="ORF">PILCRDRAFT_9760</name>
</gene>
<dbReference type="HOGENOM" id="CLU_012875_0_0_1"/>
<reference evidence="3 4" key="1">
    <citation type="submission" date="2014-04" db="EMBL/GenBank/DDBJ databases">
        <authorList>
            <consortium name="DOE Joint Genome Institute"/>
            <person name="Kuo A."/>
            <person name="Tarkka M."/>
            <person name="Buscot F."/>
            <person name="Kohler A."/>
            <person name="Nagy L.G."/>
            <person name="Floudas D."/>
            <person name="Copeland A."/>
            <person name="Barry K.W."/>
            <person name="Cichocki N."/>
            <person name="Veneault-Fourrey C."/>
            <person name="LaButti K."/>
            <person name="Lindquist E.A."/>
            <person name="Lipzen A."/>
            <person name="Lundell T."/>
            <person name="Morin E."/>
            <person name="Murat C."/>
            <person name="Sun H."/>
            <person name="Tunlid A."/>
            <person name="Henrissat B."/>
            <person name="Grigoriev I.V."/>
            <person name="Hibbett D.S."/>
            <person name="Martin F."/>
            <person name="Nordberg H.P."/>
            <person name="Cantor M.N."/>
            <person name="Hua S.X."/>
        </authorList>
    </citation>
    <scope>NUCLEOTIDE SEQUENCE [LARGE SCALE GENOMIC DNA]</scope>
    <source>
        <strain evidence="3 4">F 1598</strain>
    </source>
</reference>
<dbReference type="OrthoDB" id="5599269at2759"/>
<feature type="region of interest" description="Disordered" evidence="2">
    <location>
        <begin position="876"/>
        <end position="928"/>
    </location>
</feature>
<feature type="compositionally biased region" description="Low complexity" evidence="2">
    <location>
        <begin position="704"/>
        <end position="729"/>
    </location>
</feature>
<feature type="region of interest" description="Disordered" evidence="2">
    <location>
        <begin position="267"/>
        <end position="347"/>
    </location>
</feature>
<evidence type="ECO:0000256" key="2">
    <source>
        <dbReference type="SAM" id="MobiDB-lite"/>
    </source>
</evidence>
<feature type="compositionally biased region" description="Pro residues" evidence="2">
    <location>
        <begin position="833"/>
        <end position="845"/>
    </location>
</feature>
<dbReference type="GO" id="GO:0036286">
    <property type="term" value="C:eisosome filament"/>
    <property type="evidence" value="ECO:0007669"/>
    <property type="project" value="TreeGrafter"/>
</dbReference>